<evidence type="ECO:0000256" key="8">
    <source>
        <dbReference type="HAMAP-Rule" id="MF_00222"/>
    </source>
</evidence>
<dbReference type="PANTHER" id="PTHR21089">
    <property type="entry name" value="SHIKIMATE DEHYDROGENASE"/>
    <property type="match status" value="1"/>
</dbReference>
<proteinExistence type="inferred from homology"/>
<feature type="binding site" evidence="8">
    <location>
        <position position="61"/>
    </location>
    <ligand>
        <name>shikimate</name>
        <dbReference type="ChEBI" id="CHEBI:36208"/>
    </ligand>
</feature>
<feature type="binding site" evidence="8">
    <location>
        <begin position="14"/>
        <end position="16"/>
    </location>
    <ligand>
        <name>shikimate</name>
        <dbReference type="ChEBI" id="CHEBI:36208"/>
    </ligand>
</feature>
<dbReference type="GO" id="GO:0004764">
    <property type="term" value="F:shikimate 3-dehydrogenase (NADP+) activity"/>
    <property type="evidence" value="ECO:0007669"/>
    <property type="project" value="UniProtKB-EC"/>
</dbReference>
<comment type="pathway">
    <text evidence="1 8">Metabolic intermediate biosynthesis; chorismate biosynthesis; chorismate from D-erythrose 4-phosphate and phosphoenolpyruvate: step 4/7.</text>
</comment>
<evidence type="ECO:0000256" key="2">
    <source>
        <dbReference type="ARBA" id="ARBA00012962"/>
    </source>
</evidence>
<dbReference type="PANTHER" id="PTHR21089:SF1">
    <property type="entry name" value="BIFUNCTIONAL 3-DEHYDROQUINATE DEHYDRATASE_SHIKIMATE DEHYDROGENASE, CHLOROPLASTIC"/>
    <property type="match status" value="1"/>
</dbReference>
<accession>A0ABW5Q691</accession>
<feature type="binding site" evidence="8">
    <location>
        <position position="86"/>
    </location>
    <ligand>
        <name>shikimate</name>
        <dbReference type="ChEBI" id="CHEBI:36208"/>
    </ligand>
</feature>
<feature type="active site" description="Proton acceptor" evidence="8">
    <location>
        <position position="65"/>
    </location>
</feature>
<dbReference type="NCBIfam" id="TIGR00507">
    <property type="entry name" value="aroE"/>
    <property type="match status" value="1"/>
</dbReference>
<evidence type="ECO:0000259" key="9">
    <source>
        <dbReference type="Pfam" id="PF01488"/>
    </source>
</evidence>
<name>A0ABW5Q691_9BACI</name>
<dbReference type="HAMAP" id="MF_00222">
    <property type="entry name" value="Shikimate_DH_AroE"/>
    <property type="match status" value="1"/>
</dbReference>
<dbReference type="Pfam" id="PF08501">
    <property type="entry name" value="Shikimate_dh_N"/>
    <property type="match status" value="1"/>
</dbReference>
<feature type="binding site" evidence="8">
    <location>
        <position position="241"/>
    </location>
    <ligand>
        <name>NADP(+)</name>
        <dbReference type="ChEBI" id="CHEBI:58349"/>
    </ligand>
</feature>
<sequence>MYRLGLIGHPVNHSNSPDIHHFFLKQTNNNGTYRLFDLQAEELEEFLKNMRHSDLNGINVTVPYKERVIPFLDDLDEHAQKLNAVNTIKRKGNRLIGYNTDGEGYIESLNQTYPNFYNQINNQSILILGAGGAAKGIFYSLKSHAPKQLDVANRTISKASKMTNHYEHSQEMDLEYAEKQLDQYDLIIQTTNVGMEPNENELIISPKTIKENAIVSDIVYKPKRTLFLTEAERYGAHLMFGESMLWYQAAKSFNIWTGESVEHTIRI</sequence>
<comment type="caution">
    <text evidence="11">The sequence shown here is derived from an EMBL/GenBank/DDBJ whole genome shotgun (WGS) entry which is preliminary data.</text>
</comment>
<dbReference type="Gene3D" id="3.40.50.10860">
    <property type="entry name" value="Leucine Dehydrogenase, chain A, domain 1"/>
    <property type="match status" value="1"/>
</dbReference>
<comment type="similarity">
    <text evidence="8">Belongs to the shikimate dehydrogenase family.</text>
</comment>
<dbReference type="Gene3D" id="3.40.50.720">
    <property type="entry name" value="NAD(P)-binding Rossmann-like Domain"/>
    <property type="match status" value="1"/>
</dbReference>
<dbReference type="InterPro" id="IPR011342">
    <property type="entry name" value="Shikimate_DH"/>
</dbReference>
<comment type="catalytic activity">
    <reaction evidence="7 8">
        <text>shikimate + NADP(+) = 3-dehydroshikimate + NADPH + H(+)</text>
        <dbReference type="Rhea" id="RHEA:17737"/>
        <dbReference type="ChEBI" id="CHEBI:15378"/>
        <dbReference type="ChEBI" id="CHEBI:16630"/>
        <dbReference type="ChEBI" id="CHEBI:36208"/>
        <dbReference type="ChEBI" id="CHEBI:57783"/>
        <dbReference type="ChEBI" id="CHEBI:58349"/>
        <dbReference type="EC" id="1.1.1.25"/>
    </reaction>
</comment>
<dbReference type="InterPro" id="IPR036291">
    <property type="entry name" value="NAD(P)-bd_dom_sf"/>
</dbReference>
<feature type="binding site" evidence="8">
    <location>
        <position position="218"/>
    </location>
    <ligand>
        <name>NADP(+)</name>
        <dbReference type="ChEBI" id="CHEBI:58349"/>
    </ligand>
</feature>
<evidence type="ECO:0000256" key="3">
    <source>
        <dbReference type="ARBA" id="ARBA00022605"/>
    </source>
</evidence>
<dbReference type="Pfam" id="PF01488">
    <property type="entry name" value="Shikimate_DH"/>
    <property type="match status" value="1"/>
</dbReference>
<protein>
    <recommendedName>
        <fullName evidence="2 8">Shikimate dehydrogenase (NADP(+))</fullName>
        <shortName evidence="8">SDH</shortName>
        <ecNumber evidence="2 8">1.1.1.25</ecNumber>
    </recommendedName>
</protein>
<gene>
    <name evidence="8 11" type="primary">aroE</name>
    <name evidence="11" type="ORF">ACFSW4_01305</name>
</gene>
<dbReference type="InterPro" id="IPR013708">
    <property type="entry name" value="Shikimate_DH-bd_N"/>
</dbReference>
<reference evidence="12" key="1">
    <citation type="journal article" date="2019" name="Int. J. Syst. Evol. Microbiol.">
        <title>The Global Catalogue of Microorganisms (GCM) 10K type strain sequencing project: providing services to taxonomists for standard genome sequencing and annotation.</title>
        <authorList>
            <consortium name="The Broad Institute Genomics Platform"/>
            <consortium name="The Broad Institute Genome Sequencing Center for Infectious Disease"/>
            <person name="Wu L."/>
            <person name="Ma J."/>
        </authorList>
    </citation>
    <scope>NUCLEOTIDE SEQUENCE [LARGE SCALE GENOMIC DNA]</scope>
    <source>
        <strain evidence="12">TISTR 1571</strain>
    </source>
</reference>
<evidence type="ECO:0000259" key="10">
    <source>
        <dbReference type="Pfam" id="PF08501"/>
    </source>
</evidence>
<feature type="domain" description="Shikimate dehydrogenase substrate binding N-terminal" evidence="10">
    <location>
        <begin position="6"/>
        <end position="88"/>
    </location>
</feature>
<evidence type="ECO:0000256" key="6">
    <source>
        <dbReference type="ARBA" id="ARBA00023141"/>
    </source>
</evidence>
<organism evidence="11 12">
    <name type="scientific">Piscibacillus salipiscarius</name>
    <dbReference type="NCBI Taxonomy" id="299480"/>
    <lineage>
        <taxon>Bacteria</taxon>
        <taxon>Bacillati</taxon>
        <taxon>Bacillota</taxon>
        <taxon>Bacilli</taxon>
        <taxon>Bacillales</taxon>
        <taxon>Bacillaceae</taxon>
        <taxon>Piscibacillus</taxon>
    </lineage>
</organism>
<dbReference type="SUPFAM" id="SSF53223">
    <property type="entry name" value="Aminoacid dehydrogenase-like, N-terminal domain"/>
    <property type="match status" value="1"/>
</dbReference>
<feature type="binding site" evidence="8">
    <location>
        <begin position="153"/>
        <end position="158"/>
    </location>
    <ligand>
        <name>NADP(+)</name>
        <dbReference type="ChEBI" id="CHEBI:58349"/>
    </ligand>
</feature>
<feature type="binding site" evidence="8">
    <location>
        <position position="77"/>
    </location>
    <ligand>
        <name>NADP(+)</name>
        <dbReference type="ChEBI" id="CHEBI:58349"/>
    </ligand>
</feature>
<evidence type="ECO:0000313" key="12">
    <source>
        <dbReference type="Proteomes" id="UP001597452"/>
    </source>
</evidence>
<feature type="binding site" evidence="8">
    <location>
        <begin position="129"/>
        <end position="133"/>
    </location>
    <ligand>
        <name>NADP(+)</name>
        <dbReference type="ChEBI" id="CHEBI:58349"/>
    </ligand>
</feature>
<dbReference type="Proteomes" id="UP001597452">
    <property type="component" value="Unassembled WGS sequence"/>
</dbReference>
<evidence type="ECO:0000256" key="5">
    <source>
        <dbReference type="ARBA" id="ARBA00023002"/>
    </source>
</evidence>
<comment type="function">
    <text evidence="8">Involved in the biosynthesis of the chorismate, which leads to the biosynthesis of aromatic amino acids. Catalyzes the reversible NADPH linked reduction of 3-dehydroshikimate (DHSA) to yield shikimate (SA).</text>
</comment>
<keyword evidence="5 8" id="KW-0560">Oxidoreductase</keyword>
<evidence type="ECO:0000313" key="11">
    <source>
        <dbReference type="EMBL" id="MFD2637508.1"/>
    </source>
</evidence>
<dbReference type="EC" id="1.1.1.25" evidence="2 8"/>
<keyword evidence="3 8" id="KW-0028">Amino-acid biosynthesis</keyword>
<keyword evidence="6 8" id="KW-0057">Aromatic amino acid biosynthesis</keyword>
<evidence type="ECO:0000256" key="7">
    <source>
        <dbReference type="ARBA" id="ARBA00049442"/>
    </source>
</evidence>
<dbReference type="EMBL" id="JBHUMZ010000007">
    <property type="protein sequence ID" value="MFD2637508.1"/>
    <property type="molecule type" value="Genomic_DNA"/>
</dbReference>
<evidence type="ECO:0000256" key="4">
    <source>
        <dbReference type="ARBA" id="ARBA00022857"/>
    </source>
</evidence>
<feature type="binding site" evidence="8">
    <location>
        <position position="101"/>
    </location>
    <ligand>
        <name>shikimate</name>
        <dbReference type="ChEBI" id="CHEBI:36208"/>
    </ligand>
</feature>
<feature type="domain" description="Quinate/shikimate 5-dehydrogenase/glutamyl-tRNA reductase" evidence="9">
    <location>
        <begin position="118"/>
        <end position="192"/>
    </location>
</feature>
<dbReference type="SUPFAM" id="SSF51735">
    <property type="entry name" value="NAD(P)-binding Rossmann-fold domains"/>
    <property type="match status" value="1"/>
</dbReference>
<feature type="binding site" evidence="8">
    <location>
        <position position="248"/>
    </location>
    <ligand>
        <name>shikimate</name>
        <dbReference type="ChEBI" id="CHEBI:36208"/>
    </ligand>
</feature>
<keyword evidence="12" id="KW-1185">Reference proteome</keyword>
<comment type="subunit">
    <text evidence="8">Homodimer.</text>
</comment>
<dbReference type="InterPro" id="IPR006151">
    <property type="entry name" value="Shikm_DH/Glu-tRNA_Rdtase"/>
</dbReference>
<dbReference type="InterPro" id="IPR046346">
    <property type="entry name" value="Aminoacid_DH-like_N_sf"/>
</dbReference>
<keyword evidence="4 8" id="KW-0521">NADP</keyword>
<dbReference type="InterPro" id="IPR022893">
    <property type="entry name" value="Shikimate_DH_fam"/>
</dbReference>
<dbReference type="CDD" id="cd01065">
    <property type="entry name" value="NAD_bind_Shikimate_DH"/>
    <property type="match status" value="1"/>
</dbReference>
<evidence type="ECO:0000256" key="1">
    <source>
        <dbReference type="ARBA" id="ARBA00004871"/>
    </source>
</evidence>
<dbReference type="RefSeq" id="WP_377326964.1">
    <property type="nucleotide sequence ID" value="NZ_JBHUMZ010000007.1"/>
</dbReference>
<feature type="binding site" evidence="8">
    <location>
        <position position="220"/>
    </location>
    <ligand>
        <name>shikimate</name>
        <dbReference type="ChEBI" id="CHEBI:36208"/>
    </ligand>
</feature>